<reference evidence="2 3" key="1">
    <citation type="journal article" date="2011" name="Genome Res.">
        <title>Phylogeny-wide analysis of social amoeba genomes highlights ancient origins for complex intercellular communication.</title>
        <authorList>
            <person name="Heidel A.J."/>
            <person name="Lawal H.M."/>
            <person name="Felder M."/>
            <person name="Schilde C."/>
            <person name="Helps N.R."/>
            <person name="Tunggal B."/>
            <person name="Rivero F."/>
            <person name="John U."/>
            <person name="Schleicher M."/>
            <person name="Eichinger L."/>
            <person name="Platzer M."/>
            <person name="Noegel A.A."/>
            <person name="Schaap P."/>
            <person name="Gloeckner G."/>
        </authorList>
    </citation>
    <scope>NUCLEOTIDE SEQUENCE [LARGE SCALE GENOMIC DNA]</scope>
    <source>
        <strain evidence="3">ATCC 26659 / Pp 5 / PN500</strain>
    </source>
</reference>
<dbReference type="PANTHER" id="PTHR31859">
    <property type="entry name" value="TETRATRICOPEPTIDE REPEAT PROTEIN 39 FAMILY MEMBER"/>
    <property type="match status" value="1"/>
</dbReference>
<name>D3B1Z5_HETP5</name>
<comment type="caution">
    <text evidence="2">The sequence shown here is derived from an EMBL/GenBank/DDBJ whole genome shotgun (WGS) entry which is preliminary data.</text>
</comment>
<evidence type="ECO:0008006" key="4">
    <source>
        <dbReference type="Google" id="ProtNLM"/>
    </source>
</evidence>
<evidence type="ECO:0000256" key="1">
    <source>
        <dbReference type="SAM" id="Coils"/>
    </source>
</evidence>
<protein>
    <recommendedName>
        <fullName evidence="4">Tetratricopeptide repeat protein</fullName>
    </recommendedName>
</protein>
<dbReference type="SUPFAM" id="SSF48452">
    <property type="entry name" value="TPR-like"/>
    <property type="match status" value="1"/>
</dbReference>
<dbReference type="RefSeq" id="XP_020437428.1">
    <property type="nucleotide sequence ID" value="XM_020573311.1"/>
</dbReference>
<dbReference type="Pfam" id="PF10300">
    <property type="entry name" value="Iml2-TPR_39"/>
    <property type="match status" value="1"/>
</dbReference>
<dbReference type="Gene3D" id="1.25.40.10">
    <property type="entry name" value="Tetratricopeptide repeat domain"/>
    <property type="match status" value="1"/>
</dbReference>
<dbReference type="PANTHER" id="PTHR31859:SF2">
    <property type="match status" value="1"/>
</dbReference>
<gene>
    <name evidence="2" type="ORF">PPL_02320</name>
</gene>
<dbReference type="InterPro" id="IPR019412">
    <property type="entry name" value="IML2/TPR_39"/>
</dbReference>
<keyword evidence="1" id="KW-0175">Coiled coil</keyword>
<evidence type="ECO:0000313" key="3">
    <source>
        <dbReference type="Proteomes" id="UP000001396"/>
    </source>
</evidence>
<dbReference type="OMA" id="IATQEEW"/>
<evidence type="ECO:0000313" key="2">
    <source>
        <dbReference type="EMBL" id="EFA85319.1"/>
    </source>
</evidence>
<dbReference type="AlphaFoldDB" id="D3B1Z5"/>
<dbReference type="Proteomes" id="UP000001396">
    <property type="component" value="Unassembled WGS sequence"/>
</dbReference>
<accession>D3B1Z5</accession>
<keyword evidence="3" id="KW-1185">Reference proteome</keyword>
<feature type="coiled-coil region" evidence="1">
    <location>
        <begin position="52"/>
        <end position="79"/>
    </location>
</feature>
<dbReference type="InParanoid" id="D3B1Z5"/>
<dbReference type="GeneID" id="31357845"/>
<proteinExistence type="predicted"/>
<organism evidence="2 3">
    <name type="scientific">Heterostelium pallidum (strain ATCC 26659 / Pp 5 / PN500)</name>
    <name type="common">Cellular slime mold</name>
    <name type="synonym">Polysphondylium pallidum</name>
    <dbReference type="NCBI Taxonomy" id="670386"/>
    <lineage>
        <taxon>Eukaryota</taxon>
        <taxon>Amoebozoa</taxon>
        <taxon>Evosea</taxon>
        <taxon>Eumycetozoa</taxon>
        <taxon>Dictyostelia</taxon>
        <taxon>Acytosteliales</taxon>
        <taxon>Acytosteliaceae</taxon>
        <taxon>Heterostelium</taxon>
    </lineage>
</organism>
<dbReference type="EMBL" id="ADBJ01000008">
    <property type="protein sequence ID" value="EFA85319.1"/>
    <property type="molecule type" value="Genomic_DNA"/>
</dbReference>
<sequence>MNTEQLDQLHQAIQLFWGFKLGECEQILVKYNSQLPLFALLYADIAFIKAVLTETKEDNEEASKRIAECKKLARALQLSQKPLYLKQEKDEKKLSSSANNNGSDSQSAFTRAEYLIAKLVYAETMVMKGIIEFKAQNNIKAGMSFRKSWKQFYQAFEQVVQLPTTFPAYQHLVSLAYYGVGIFHFLVSVVPPQYVWLVEGIGFKANRMEGLKEIKLSADVTTGIRSVMAKCCYTLLYAFFFEDFEAAAPTLKDLLERYPDGAMINYMSGAILRKQGIIQQSSASYNNALKNSGELKQLQLFLESELGYNEFLNLNWTVAEQHLSKFLKDTTSSGFKAFIQYQLAYCYEMMDNREQALTVMSGVEQNVRKGYDFDEFSLRKANRYLKNKKLNAFERAYAQSALLNEAHNFEASNKIILEALTLPSLTPEELAAGNYMVGANYQQLDQRTEAKKYYSTSLTYEKQIGYDHFIVPYSNVGLAEIAILEDKKSDAKAHIKKAKSYNSTQYDFPSILDWRARKCLQQLGEF</sequence>
<dbReference type="InterPro" id="IPR011990">
    <property type="entry name" value="TPR-like_helical_dom_sf"/>
</dbReference>